<dbReference type="InterPro" id="IPR006675">
    <property type="entry name" value="HDIG_dom"/>
</dbReference>
<dbReference type="Gene3D" id="1.10.3210.10">
    <property type="entry name" value="Hypothetical protein af1432"/>
    <property type="match status" value="1"/>
</dbReference>
<protein>
    <submittedName>
        <fullName evidence="2">HDIG domain-containing protein</fullName>
    </submittedName>
</protein>
<name>A0AA47I5M3_9CLOT</name>
<gene>
    <name evidence="2" type="ORF">LL038_19490</name>
</gene>
<sequence>MGKLIKKFKYEGRTTLSLYRIKQFYRSIVAKLNDKDVDFLKTYLKTYELQLFNKLPTYEQKHCINVARDVETNCNKRKLQSFKLIKVALLHDIGKIYSTMNPIDKAIMVILHKITNGKIRAFNKFKNVNMYYNHGEIGCNLLKQYGYDDRFLFLIKNHHNNSIIDDIELNILKECDNKN</sequence>
<dbReference type="AlphaFoldDB" id="A0AA47I5M3"/>
<dbReference type="Pfam" id="PF01966">
    <property type="entry name" value="HD"/>
    <property type="match status" value="1"/>
</dbReference>
<dbReference type="Proteomes" id="UP001164733">
    <property type="component" value="Chromosome"/>
</dbReference>
<feature type="domain" description="HD" evidence="1">
    <location>
        <begin position="61"/>
        <end position="177"/>
    </location>
</feature>
<dbReference type="EMBL" id="CP086239">
    <property type="protein sequence ID" value="WAG59738.1"/>
    <property type="molecule type" value="Genomic_DNA"/>
</dbReference>
<organism evidence="2 3">
    <name type="scientific">Clostridium estertheticum</name>
    <dbReference type="NCBI Taxonomy" id="238834"/>
    <lineage>
        <taxon>Bacteria</taxon>
        <taxon>Bacillati</taxon>
        <taxon>Bacillota</taxon>
        <taxon>Clostridia</taxon>
        <taxon>Eubacteriales</taxon>
        <taxon>Clostridiaceae</taxon>
        <taxon>Clostridium</taxon>
    </lineage>
</organism>
<dbReference type="InterPro" id="IPR006674">
    <property type="entry name" value="HD_domain"/>
</dbReference>
<proteinExistence type="predicted"/>
<evidence type="ECO:0000313" key="2">
    <source>
        <dbReference type="EMBL" id="WAG59738.1"/>
    </source>
</evidence>
<dbReference type="NCBIfam" id="TIGR00277">
    <property type="entry name" value="HDIG"/>
    <property type="match status" value="1"/>
</dbReference>
<accession>A0AA47I5M3</accession>
<evidence type="ECO:0000259" key="1">
    <source>
        <dbReference type="Pfam" id="PF01966"/>
    </source>
</evidence>
<dbReference type="SUPFAM" id="SSF109604">
    <property type="entry name" value="HD-domain/PDEase-like"/>
    <property type="match status" value="1"/>
</dbReference>
<reference evidence="2" key="1">
    <citation type="submission" date="2021-11" db="EMBL/GenBank/DDBJ databases">
        <title>Clostridia strains as spoilage organisms.</title>
        <authorList>
            <person name="Wambui J."/>
            <person name="Stevens M.J.A."/>
            <person name="Stephan R."/>
        </authorList>
    </citation>
    <scope>NUCLEOTIDE SEQUENCE</scope>
    <source>
        <strain evidence="2">CF009</strain>
    </source>
</reference>
<evidence type="ECO:0000313" key="3">
    <source>
        <dbReference type="Proteomes" id="UP001164733"/>
    </source>
</evidence>
<dbReference type="RefSeq" id="WP_253200348.1">
    <property type="nucleotide sequence ID" value="NZ_JAHLDP010000035.1"/>
</dbReference>